<reference evidence="1 2" key="1">
    <citation type="submission" date="2020-08" db="EMBL/GenBank/DDBJ databases">
        <title>Genomic Encyclopedia of Type Strains, Phase IV (KMG-IV): sequencing the most valuable type-strain genomes for metagenomic binning, comparative biology and taxonomic classification.</title>
        <authorList>
            <person name="Goeker M."/>
        </authorList>
    </citation>
    <scope>NUCLEOTIDE SEQUENCE [LARGE SCALE GENOMIC DNA]</scope>
    <source>
        <strain evidence="1 2">DSM 23958</strain>
    </source>
</reference>
<accession>A0A840S692</accession>
<name>A0A840S692_9BURK</name>
<protein>
    <submittedName>
        <fullName evidence="1">Uncharacterized protein</fullName>
    </submittedName>
</protein>
<sequence>MQAVVKLVKALAALLLGMLLMLAAAELFMRGLPVIQGRIRALDESHWPLRNYQPDQPYQYSFGWDLRHGQRGRTNNFGQLAPFDFQSGRAQVAVIGDSFVESAMNAYEDSLHAQMAQRLGRPDAAIGLAASGLSAVDYTVMVEQALRDLAPKALVLVLIDGDLSEGLHERRGWHHLDEQGQRHYRPLRGEGQGAFSGSLASSSLWGYLRRNLGWQPPSLQSLKSTLTASLLPTPAEPTARGPVEGQGLPAVRALMQTLQNQTQVPPACIAVLFDSDRGRLYGRKPQAPKDDAVSRAALAEALRQAGMAAVDLGEHFARHYATHGQRFDHSPIDSHWNALGHQVAAEAALQALAACPATQNPTP</sequence>
<proteinExistence type="predicted"/>
<dbReference type="AlphaFoldDB" id="A0A840S692"/>
<dbReference type="GO" id="GO:0016788">
    <property type="term" value="F:hydrolase activity, acting on ester bonds"/>
    <property type="evidence" value="ECO:0007669"/>
    <property type="project" value="UniProtKB-ARBA"/>
</dbReference>
<comment type="caution">
    <text evidence="1">The sequence shown here is derived from an EMBL/GenBank/DDBJ whole genome shotgun (WGS) entry which is preliminary data.</text>
</comment>
<dbReference type="InterPro" id="IPR036514">
    <property type="entry name" value="SGNH_hydro_sf"/>
</dbReference>
<keyword evidence="2" id="KW-1185">Reference proteome</keyword>
<dbReference type="OrthoDB" id="8702087at2"/>
<dbReference type="Proteomes" id="UP000554837">
    <property type="component" value="Unassembled WGS sequence"/>
</dbReference>
<evidence type="ECO:0000313" key="2">
    <source>
        <dbReference type="Proteomes" id="UP000554837"/>
    </source>
</evidence>
<dbReference type="Gene3D" id="3.40.50.1110">
    <property type="entry name" value="SGNH hydrolase"/>
    <property type="match status" value="1"/>
</dbReference>
<evidence type="ECO:0000313" key="1">
    <source>
        <dbReference type="EMBL" id="MBB5203999.1"/>
    </source>
</evidence>
<dbReference type="SUPFAM" id="SSF52266">
    <property type="entry name" value="SGNH hydrolase"/>
    <property type="match status" value="1"/>
</dbReference>
<gene>
    <name evidence="1" type="ORF">HNQ51_001292</name>
</gene>
<organism evidence="1 2">
    <name type="scientific">Inhella inkyongensis</name>
    <dbReference type="NCBI Taxonomy" id="392593"/>
    <lineage>
        <taxon>Bacteria</taxon>
        <taxon>Pseudomonadati</taxon>
        <taxon>Pseudomonadota</taxon>
        <taxon>Betaproteobacteria</taxon>
        <taxon>Burkholderiales</taxon>
        <taxon>Sphaerotilaceae</taxon>
        <taxon>Inhella</taxon>
    </lineage>
</organism>
<dbReference type="EMBL" id="JACHHO010000001">
    <property type="protein sequence ID" value="MBB5203999.1"/>
    <property type="molecule type" value="Genomic_DNA"/>
</dbReference>
<dbReference type="RefSeq" id="WP_138856995.1">
    <property type="nucleotide sequence ID" value="NZ_CP040709.1"/>
</dbReference>